<evidence type="ECO:0000256" key="1">
    <source>
        <dbReference type="SAM" id="Phobius"/>
    </source>
</evidence>
<keyword evidence="1" id="KW-0472">Membrane</keyword>
<dbReference type="Proteomes" id="UP000245697">
    <property type="component" value="Unassembled WGS sequence"/>
</dbReference>
<evidence type="ECO:0000313" key="2">
    <source>
        <dbReference type="EMBL" id="PWK31653.1"/>
    </source>
</evidence>
<dbReference type="Pfam" id="PF08592">
    <property type="entry name" value="Anthrone_oxy"/>
    <property type="match status" value="1"/>
</dbReference>
<feature type="transmembrane region" description="Helical" evidence="1">
    <location>
        <begin position="59"/>
        <end position="81"/>
    </location>
</feature>
<feature type="transmembrane region" description="Helical" evidence="1">
    <location>
        <begin position="138"/>
        <end position="157"/>
    </location>
</feature>
<accession>A0A316EMF8</accession>
<keyword evidence="1" id="KW-0812">Transmembrane</keyword>
<dbReference type="InterPro" id="IPR013901">
    <property type="entry name" value="Anthrone_oxy"/>
</dbReference>
<dbReference type="AlphaFoldDB" id="A0A316EMF8"/>
<organism evidence="2 3">
    <name type="scientific">Actinoplanes xinjiangensis</name>
    <dbReference type="NCBI Taxonomy" id="512350"/>
    <lineage>
        <taxon>Bacteria</taxon>
        <taxon>Bacillati</taxon>
        <taxon>Actinomycetota</taxon>
        <taxon>Actinomycetes</taxon>
        <taxon>Micromonosporales</taxon>
        <taxon>Micromonosporaceae</taxon>
        <taxon>Actinoplanes</taxon>
    </lineage>
</organism>
<proteinExistence type="predicted"/>
<dbReference type="RefSeq" id="WP_109602055.1">
    <property type="nucleotide sequence ID" value="NZ_BONA01000088.1"/>
</dbReference>
<comment type="caution">
    <text evidence="2">The sequence shown here is derived from an EMBL/GenBank/DDBJ whole genome shotgun (WGS) entry which is preliminary data.</text>
</comment>
<dbReference type="EMBL" id="QGGR01000032">
    <property type="protein sequence ID" value="PWK31653.1"/>
    <property type="molecule type" value="Genomic_DNA"/>
</dbReference>
<keyword evidence="1" id="KW-1133">Transmembrane helix</keyword>
<evidence type="ECO:0000313" key="3">
    <source>
        <dbReference type="Proteomes" id="UP000245697"/>
    </source>
</evidence>
<protein>
    <submittedName>
        <fullName evidence="2">Uncharacterized protein DUF1772</fullName>
    </submittedName>
</protein>
<dbReference type="OrthoDB" id="4763906at2"/>
<feature type="transmembrane region" description="Helical" evidence="1">
    <location>
        <begin position="88"/>
        <end position="107"/>
    </location>
</feature>
<sequence>MTTADLFLVLATAAVAGHAHWFFGNLYEAVVLAPGWTSMAGRPVQLAGGFLGPGSPVRYYIPATPLTALVTVAAGVAGWNVPQVARPPLALGVALCLVSAAVTVYIVTRVNLRLFFAADTAPEQKAMLARRWVRLNRVRLVTVGAAGILLVVTLIRCRTA</sequence>
<reference evidence="2 3" key="1">
    <citation type="submission" date="2018-05" db="EMBL/GenBank/DDBJ databases">
        <title>Genomic Encyclopedia of Archaeal and Bacterial Type Strains, Phase II (KMG-II): from individual species to whole genera.</title>
        <authorList>
            <person name="Goeker M."/>
        </authorList>
    </citation>
    <scope>NUCLEOTIDE SEQUENCE [LARGE SCALE GENOMIC DNA]</scope>
    <source>
        <strain evidence="2 3">DSM 45184</strain>
    </source>
</reference>
<gene>
    <name evidence="2" type="ORF">BC793_1322</name>
</gene>
<keyword evidence="3" id="KW-1185">Reference proteome</keyword>
<name>A0A316EMF8_9ACTN</name>